<dbReference type="GO" id="GO:0071949">
    <property type="term" value="F:FAD binding"/>
    <property type="evidence" value="ECO:0007669"/>
    <property type="project" value="TreeGrafter"/>
</dbReference>
<keyword evidence="6 9" id="KW-0560">Oxidoreductase</keyword>
<dbReference type="Gene3D" id="3.20.20.220">
    <property type="match status" value="1"/>
</dbReference>
<comment type="cofactor">
    <cofactor evidence="1 9">
        <name>FAD</name>
        <dbReference type="ChEBI" id="CHEBI:57692"/>
    </cofactor>
</comment>
<evidence type="ECO:0000256" key="5">
    <source>
        <dbReference type="ARBA" id="ARBA00022827"/>
    </source>
</evidence>
<dbReference type="InterPro" id="IPR029041">
    <property type="entry name" value="FAD-linked_oxidoreductase-like"/>
</dbReference>
<reference evidence="12" key="1">
    <citation type="submission" date="2020-12" db="EMBL/GenBank/DDBJ databases">
        <title>Desulfobium dissulfuricans gen. nov., sp. nov., a novel mesophilic, sulfate-reducing bacterium isolated from a deep-sea hydrothermal vent.</title>
        <authorList>
            <person name="Hashimoto Y."/>
            <person name="Tame A."/>
            <person name="Sawayama S."/>
            <person name="Miyazaki J."/>
            <person name="Takai K."/>
            <person name="Nakagawa S."/>
        </authorList>
    </citation>
    <scope>NUCLEOTIDE SEQUENCE</scope>
    <source>
        <strain evidence="12">GF1</strain>
    </source>
</reference>
<feature type="region of interest" description="Disordered" evidence="10">
    <location>
        <begin position="488"/>
        <end position="520"/>
    </location>
</feature>
<evidence type="ECO:0000256" key="2">
    <source>
        <dbReference type="ARBA" id="ARBA00004777"/>
    </source>
</evidence>
<evidence type="ECO:0000256" key="1">
    <source>
        <dbReference type="ARBA" id="ARBA00001974"/>
    </source>
</evidence>
<evidence type="ECO:0000256" key="9">
    <source>
        <dbReference type="RuleBase" id="RU003862"/>
    </source>
</evidence>
<comment type="similarity">
    <text evidence="3 9">Belongs to the methylenetetrahydrofolate reductase family.</text>
</comment>
<sequence>MENRFHNSLTNPDEFTITFELVPGQGSSGKQVDRILEFARLASKDGRIKALSITDNAGGHPAMAPVAIGSEVQALGIEPLIHFSLKDKNRNQVESHLFLYHRLRFHALLIMGGDFPRPRYYGQAKPVFDLDSMQTLQLMRDMESGEYSCHAGRRTTDFAPISFFRGCVVSPFKTTEPEQVWQYGKLLRKIRAGADFIVTQLGFDIRKFEELILFLRENNISQPVLANVFIPSLGVARLMARGGVPGVLLPPALVQRMEEEADDPKARLVRAAKMLCVLQGLGYHGVHIGGNGLHFDDVRYILDQADAMQDKWQSFREEVHFPVPFTWYLYDEKKRPVRLSPGRRPGSLALHQAMHHYLFSSQTISGRTFARICRRLGRCHRGYTILRAVEWMIKTVVFDCRMCGDCTLAESTFLCPQSGCPKKLVNGPCGGSRDTFCEVQPEKRCFWVRVYDRLPPETTAASLGTGPILPPRTGAWIRAVRGITISPAPTTTGLPEARTGKKRGTRGNRVRRSVSDLSAG</sequence>
<gene>
    <name evidence="12" type="ORF">GF1_06130</name>
</gene>
<dbReference type="EMBL" id="AP024233">
    <property type="protein sequence ID" value="BCO08237.1"/>
    <property type="molecule type" value="Genomic_DNA"/>
</dbReference>
<evidence type="ECO:0000256" key="3">
    <source>
        <dbReference type="ARBA" id="ARBA00006743"/>
    </source>
</evidence>
<dbReference type="GO" id="GO:0035999">
    <property type="term" value="P:tetrahydrofolate interconversion"/>
    <property type="evidence" value="ECO:0007669"/>
    <property type="project" value="TreeGrafter"/>
</dbReference>
<dbReference type="GO" id="GO:0106312">
    <property type="term" value="F:methylenetetrahydrofolate reductase (NADH) activity"/>
    <property type="evidence" value="ECO:0007669"/>
    <property type="project" value="UniProtKB-EC"/>
</dbReference>
<accession>A0A915U0L6</accession>
<evidence type="ECO:0000256" key="6">
    <source>
        <dbReference type="ARBA" id="ARBA00023002"/>
    </source>
</evidence>
<name>A0A915U0L6_9BACT</name>
<keyword evidence="13" id="KW-1185">Reference proteome</keyword>
<protein>
    <recommendedName>
        <fullName evidence="9">Methylenetetrahydrofolate reductase</fullName>
    </recommendedName>
</protein>
<dbReference type="Proteomes" id="UP001063350">
    <property type="component" value="Chromosome"/>
</dbReference>
<dbReference type="InterPro" id="IPR003171">
    <property type="entry name" value="Mehydrof_redctse-like"/>
</dbReference>
<evidence type="ECO:0000256" key="7">
    <source>
        <dbReference type="ARBA" id="ARBA00034478"/>
    </source>
</evidence>
<evidence type="ECO:0000259" key="11">
    <source>
        <dbReference type="Pfam" id="PF12225"/>
    </source>
</evidence>
<dbReference type="KEGG" id="ddu:GF1_06130"/>
<evidence type="ECO:0000256" key="10">
    <source>
        <dbReference type="SAM" id="MobiDB-lite"/>
    </source>
</evidence>
<dbReference type="RefSeq" id="WP_267928147.1">
    <property type="nucleotide sequence ID" value="NZ_AP024233.1"/>
</dbReference>
<keyword evidence="4 9" id="KW-0285">Flavoprotein</keyword>
<comment type="pathway">
    <text evidence="7">Amino-acid biosynthesis; L-methionine biosynthesis via de novo pathway.</text>
</comment>
<dbReference type="InterPro" id="IPR022026">
    <property type="entry name" value="DUF5981"/>
</dbReference>
<dbReference type="PANTHER" id="PTHR45754">
    <property type="entry name" value="METHYLENETETRAHYDROFOLATE REDUCTASE"/>
    <property type="match status" value="1"/>
</dbReference>
<keyword evidence="5 9" id="KW-0274">FAD</keyword>
<proteinExistence type="inferred from homology"/>
<feature type="compositionally biased region" description="Basic residues" evidence="10">
    <location>
        <begin position="500"/>
        <end position="512"/>
    </location>
</feature>
<dbReference type="GO" id="GO:0005829">
    <property type="term" value="C:cytosol"/>
    <property type="evidence" value="ECO:0007669"/>
    <property type="project" value="TreeGrafter"/>
</dbReference>
<comment type="catalytic activity">
    <reaction evidence="8">
        <text>(6S)-5-methyl-5,6,7,8-tetrahydrofolate + NAD(+) = (6R)-5,10-methylene-5,6,7,8-tetrahydrofolate + NADH + H(+)</text>
        <dbReference type="Rhea" id="RHEA:19821"/>
        <dbReference type="ChEBI" id="CHEBI:15378"/>
        <dbReference type="ChEBI" id="CHEBI:15636"/>
        <dbReference type="ChEBI" id="CHEBI:18608"/>
        <dbReference type="ChEBI" id="CHEBI:57540"/>
        <dbReference type="ChEBI" id="CHEBI:57945"/>
        <dbReference type="EC" id="1.5.1.54"/>
    </reaction>
    <physiologicalReaction direction="right-to-left" evidence="8">
        <dbReference type="Rhea" id="RHEA:19823"/>
    </physiologicalReaction>
</comment>
<evidence type="ECO:0000313" key="12">
    <source>
        <dbReference type="EMBL" id="BCO08237.1"/>
    </source>
</evidence>
<dbReference type="CDD" id="cd00537">
    <property type="entry name" value="MTHFR"/>
    <property type="match status" value="1"/>
</dbReference>
<dbReference type="SUPFAM" id="SSF51730">
    <property type="entry name" value="FAD-linked oxidoreductase"/>
    <property type="match status" value="1"/>
</dbReference>
<dbReference type="GO" id="GO:0009086">
    <property type="term" value="P:methionine biosynthetic process"/>
    <property type="evidence" value="ECO:0007669"/>
    <property type="project" value="TreeGrafter"/>
</dbReference>
<feature type="domain" description="Methylene-tetrahydrofolate reductase C-terminal-like" evidence="11">
    <location>
        <begin position="388"/>
        <end position="456"/>
    </location>
</feature>
<dbReference type="Pfam" id="PF02219">
    <property type="entry name" value="MTHFR"/>
    <property type="match status" value="1"/>
</dbReference>
<comment type="pathway">
    <text evidence="2 9">One-carbon metabolism; tetrahydrofolate interconversion.</text>
</comment>
<evidence type="ECO:0000256" key="8">
    <source>
        <dbReference type="ARBA" id="ARBA00048628"/>
    </source>
</evidence>
<organism evidence="12 13">
    <name type="scientific">Desulfolithobacter dissulfuricans</name>
    <dbReference type="NCBI Taxonomy" id="2795293"/>
    <lineage>
        <taxon>Bacteria</taxon>
        <taxon>Pseudomonadati</taxon>
        <taxon>Thermodesulfobacteriota</taxon>
        <taxon>Desulfobulbia</taxon>
        <taxon>Desulfobulbales</taxon>
        <taxon>Desulfobulbaceae</taxon>
        <taxon>Desulfolithobacter</taxon>
    </lineage>
</organism>
<dbReference type="AlphaFoldDB" id="A0A915U0L6"/>
<dbReference type="Pfam" id="PF12225">
    <property type="entry name" value="DUF5981"/>
    <property type="match status" value="1"/>
</dbReference>
<dbReference type="PANTHER" id="PTHR45754:SF3">
    <property type="entry name" value="METHYLENETETRAHYDROFOLATE REDUCTASE (NADPH)"/>
    <property type="match status" value="1"/>
</dbReference>
<evidence type="ECO:0000256" key="4">
    <source>
        <dbReference type="ARBA" id="ARBA00022630"/>
    </source>
</evidence>
<evidence type="ECO:0000313" key="13">
    <source>
        <dbReference type="Proteomes" id="UP001063350"/>
    </source>
</evidence>